<accession>A0A1W1EJC8</accession>
<evidence type="ECO:0000313" key="1">
    <source>
        <dbReference type="EMBL" id="SHO80979.1"/>
    </source>
</evidence>
<gene>
    <name evidence="1" type="ORF">MNB_SV-15-31</name>
</gene>
<dbReference type="EMBL" id="FRYL01000023">
    <property type="protein sequence ID" value="SHO80979.1"/>
    <property type="molecule type" value="Genomic_DNA"/>
</dbReference>
<organism evidence="1">
    <name type="scientific">hydrothermal vent metagenome</name>
    <dbReference type="NCBI Taxonomy" id="652676"/>
    <lineage>
        <taxon>unclassified sequences</taxon>
        <taxon>metagenomes</taxon>
        <taxon>ecological metagenomes</taxon>
    </lineage>
</organism>
<sequence length="119" mass="14221">MKKLLLIFILLGLNFLYAQNPREIYMARISENDKYNSRGMRLNSVAAIIRQDRANYHKFYIRDRGDSTDDFFSSKRNRGILERMLRRGYISRATRNAILYGNPLIVVKIYDYYIDVEIR</sequence>
<reference evidence="1" key="1">
    <citation type="submission" date="2016-10" db="EMBL/GenBank/DDBJ databases">
        <authorList>
            <person name="de Groot N.N."/>
        </authorList>
    </citation>
    <scope>NUCLEOTIDE SEQUENCE</scope>
</reference>
<dbReference type="AlphaFoldDB" id="A0A1W1EJC8"/>
<name>A0A1W1EJC8_9ZZZZ</name>
<proteinExistence type="predicted"/>
<protein>
    <submittedName>
        <fullName evidence="1">Mll7437 protein</fullName>
    </submittedName>
</protein>